<gene>
    <name evidence="3" type="ORF">C2E21_9525</name>
</gene>
<feature type="coiled-coil region" evidence="1">
    <location>
        <begin position="71"/>
        <end position="98"/>
    </location>
</feature>
<keyword evidence="4" id="KW-1185">Reference proteome</keyword>
<dbReference type="Proteomes" id="UP000239899">
    <property type="component" value="Unassembled WGS sequence"/>
</dbReference>
<feature type="coiled-coil region" evidence="1">
    <location>
        <begin position="126"/>
        <end position="153"/>
    </location>
</feature>
<dbReference type="AlphaFoldDB" id="A0A2P6TB63"/>
<dbReference type="EMBL" id="LHPG02000029">
    <property type="protein sequence ID" value="PRW05790.1"/>
    <property type="molecule type" value="Genomic_DNA"/>
</dbReference>
<reference evidence="3 4" key="1">
    <citation type="journal article" date="2018" name="Plant J.">
        <title>Genome sequences of Chlorella sorokiniana UTEX 1602 and Micractinium conductrix SAG 241.80: implications to maltose excretion by a green alga.</title>
        <authorList>
            <person name="Arriola M.B."/>
            <person name="Velmurugan N."/>
            <person name="Zhang Y."/>
            <person name="Plunkett M.H."/>
            <person name="Hondzo H."/>
            <person name="Barney B.M."/>
        </authorList>
    </citation>
    <scope>NUCLEOTIDE SEQUENCE [LARGE SCALE GENOMIC DNA]</scope>
    <source>
        <strain evidence="4">UTEX 1602</strain>
    </source>
</reference>
<feature type="compositionally biased region" description="Pro residues" evidence="2">
    <location>
        <begin position="21"/>
        <end position="33"/>
    </location>
</feature>
<evidence type="ECO:0000313" key="3">
    <source>
        <dbReference type="EMBL" id="PRW05790.1"/>
    </source>
</evidence>
<evidence type="ECO:0000313" key="4">
    <source>
        <dbReference type="Proteomes" id="UP000239899"/>
    </source>
</evidence>
<feature type="region of interest" description="Disordered" evidence="2">
    <location>
        <begin position="1"/>
        <end position="60"/>
    </location>
</feature>
<accession>A0A2P6TB63</accession>
<dbReference type="OrthoDB" id="10457286at2759"/>
<sequence length="415" mass="44710">MHMHNGHHKSSESTPTTGRRAPPPPPLAGPAPPRAISRDFGPELSFDDFDFPKAVDDSPYGDPYVRSSAVVASVKSELAALQAEVEAARAALQDTRLVLNAAEAPGGSPEERQRLRAQLGRQAEAIDTASVQLRTLEGQLEEARAERTTAYSAKISRVASAMAAKHFDAQPYSDTPALEVAVAELQRDLEMLQDCAIEATAFQSQLHSRFERVRAMGDKWHARAAELSNENKLRKAAEARACSAALGSRAALLQEQLTLLSQAVREVKRCVGELDDQLTRTRAERDTARAADAATLAATAGDLPAPVLERRLVALRAAAEEAGSARQELQSRHDVATGTADFWVGWAEKLRRRGEDGQAESALRRGAPHAATAAALRRQLNQTDEAADSLALSIRILEARLEVAQESLADATASM</sequence>
<evidence type="ECO:0000256" key="2">
    <source>
        <dbReference type="SAM" id="MobiDB-lite"/>
    </source>
</evidence>
<evidence type="ECO:0000256" key="1">
    <source>
        <dbReference type="SAM" id="Coils"/>
    </source>
</evidence>
<proteinExistence type="predicted"/>
<comment type="caution">
    <text evidence="3">The sequence shown here is derived from an EMBL/GenBank/DDBJ whole genome shotgun (WGS) entry which is preliminary data.</text>
</comment>
<organism evidence="3 4">
    <name type="scientific">Chlorella sorokiniana</name>
    <name type="common">Freshwater green alga</name>
    <dbReference type="NCBI Taxonomy" id="3076"/>
    <lineage>
        <taxon>Eukaryota</taxon>
        <taxon>Viridiplantae</taxon>
        <taxon>Chlorophyta</taxon>
        <taxon>core chlorophytes</taxon>
        <taxon>Trebouxiophyceae</taxon>
        <taxon>Chlorellales</taxon>
        <taxon>Chlorellaceae</taxon>
        <taxon>Chlorella clade</taxon>
        <taxon>Chlorella</taxon>
    </lineage>
</organism>
<keyword evidence="1" id="KW-0175">Coiled coil</keyword>
<name>A0A2P6TB63_CHLSO</name>
<protein>
    <submittedName>
        <fullName evidence="3">Membrane-associated chloroplastic</fullName>
    </submittedName>
</protein>